<reference evidence="1 2" key="1">
    <citation type="journal article" date="2019" name="Commun. Biol.">
        <title>The bagworm genome reveals a unique fibroin gene that provides high tensile strength.</title>
        <authorList>
            <person name="Kono N."/>
            <person name="Nakamura H."/>
            <person name="Ohtoshi R."/>
            <person name="Tomita M."/>
            <person name="Numata K."/>
            <person name="Arakawa K."/>
        </authorList>
    </citation>
    <scope>NUCLEOTIDE SEQUENCE [LARGE SCALE GENOMIC DNA]</scope>
</reference>
<dbReference type="Proteomes" id="UP000299102">
    <property type="component" value="Unassembled WGS sequence"/>
</dbReference>
<gene>
    <name evidence="1" type="ORF">EVAR_29638_1</name>
</gene>
<proteinExistence type="predicted"/>
<dbReference type="OrthoDB" id="10022108at2759"/>
<comment type="caution">
    <text evidence="1">The sequence shown here is derived from an EMBL/GenBank/DDBJ whole genome shotgun (WGS) entry which is preliminary data.</text>
</comment>
<evidence type="ECO:0000313" key="1">
    <source>
        <dbReference type="EMBL" id="GBP47036.1"/>
    </source>
</evidence>
<sequence>MGVAVDGLRKVRNQKILVSCSSAEDAKKIDERLKMARVDLKIPKPGKRLPTVIQNVFSIKTRQVKKQGKSSDSALAAGQKELTGISSRRFTISTPPPSRCLQPARLCHIIILYIVNSIP</sequence>
<evidence type="ECO:0000313" key="2">
    <source>
        <dbReference type="Proteomes" id="UP000299102"/>
    </source>
</evidence>
<name>A0A4C1W6N5_EUMVA</name>
<dbReference type="AlphaFoldDB" id="A0A4C1W6N5"/>
<accession>A0A4C1W6N5</accession>
<dbReference type="EMBL" id="BGZK01000494">
    <property type="protein sequence ID" value="GBP47036.1"/>
    <property type="molecule type" value="Genomic_DNA"/>
</dbReference>
<keyword evidence="2" id="KW-1185">Reference proteome</keyword>
<protein>
    <submittedName>
        <fullName evidence="1">Uncharacterized protein</fullName>
    </submittedName>
</protein>
<organism evidence="1 2">
    <name type="scientific">Eumeta variegata</name>
    <name type="common">Bagworm moth</name>
    <name type="synonym">Eumeta japonica</name>
    <dbReference type="NCBI Taxonomy" id="151549"/>
    <lineage>
        <taxon>Eukaryota</taxon>
        <taxon>Metazoa</taxon>
        <taxon>Ecdysozoa</taxon>
        <taxon>Arthropoda</taxon>
        <taxon>Hexapoda</taxon>
        <taxon>Insecta</taxon>
        <taxon>Pterygota</taxon>
        <taxon>Neoptera</taxon>
        <taxon>Endopterygota</taxon>
        <taxon>Lepidoptera</taxon>
        <taxon>Glossata</taxon>
        <taxon>Ditrysia</taxon>
        <taxon>Tineoidea</taxon>
        <taxon>Psychidae</taxon>
        <taxon>Oiketicinae</taxon>
        <taxon>Eumeta</taxon>
    </lineage>
</organism>